<dbReference type="EMBL" id="BOPF01000013">
    <property type="protein sequence ID" value="GIJ46929.1"/>
    <property type="molecule type" value="Genomic_DNA"/>
</dbReference>
<keyword evidence="5" id="KW-1185">Reference proteome</keyword>
<accession>A0A8J4DQT6</accession>
<name>A0A8J4DQT6_9ACTN</name>
<dbReference type="Proteomes" id="UP000619260">
    <property type="component" value="Unassembled WGS sequence"/>
</dbReference>
<gene>
    <name evidence="4" type="ORF">Val02_38150</name>
</gene>
<proteinExistence type="predicted"/>
<dbReference type="PANTHER" id="PTHR43877">
    <property type="entry name" value="AMINOALKYLPHOSPHONATE N-ACETYLTRANSFERASE-RELATED-RELATED"/>
    <property type="match status" value="1"/>
</dbReference>
<dbReference type="InterPro" id="IPR016181">
    <property type="entry name" value="Acyl_CoA_acyltransferase"/>
</dbReference>
<dbReference type="PANTHER" id="PTHR43877:SF1">
    <property type="entry name" value="ACETYLTRANSFERASE"/>
    <property type="match status" value="1"/>
</dbReference>
<organism evidence="4 5">
    <name type="scientific">Virgisporangium aliadipatigenens</name>
    <dbReference type="NCBI Taxonomy" id="741659"/>
    <lineage>
        <taxon>Bacteria</taxon>
        <taxon>Bacillati</taxon>
        <taxon>Actinomycetota</taxon>
        <taxon>Actinomycetes</taxon>
        <taxon>Micromonosporales</taxon>
        <taxon>Micromonosporaceae</taxon>
        <taxon>Virgisporangium</taxon>
    </lineage>
</organism>
<reference evidence="4" key="1">
    <citation type="submission" date="2021-01" db="EMBL/GenBank/DDBJ databases">
        <title>Whole genome shotgun sequence of Virgisporangium aliadipatigenens NBRC 105644.</title>
        <authorList>
            <person name="Komaki H."/>
            <person name="Tamura T."/>
        </authorList>
    </citation>
    <scope>NUCLEOTIDE SEQUENCE</scope>
    <source>
        <strain evidence="4">NBRC 105644</strain>
    </source>
</reference>
<dbReference type="Gene3D" id="3.40.630.30">
    <property type="match status" value="1"/>
</dbReference>
<dbReference type="AlphaFoldDB" id="A0A8J4DQT6"/>
<evidence type="ECO:0000256" key="1">
    <source>
        <dbReference type="ARBA" id="ARBA00022679"/>
    </source>
</evidence>
<dbReference type="SUPFAM" id="SSF55729">
    <property type="entry name" value="Acyl-CoA N-acyltransferases (Nat)"/>
    <property type="match status" value="1"/>
</dbReference>
<keyword evidence="1" id="KW-0808">Transferase</keyword>
<keyword evidence="2" id="KW-0012">Acyltransferase</keyword>
<dbReference type="Pfam" id="PF00583">
    <property type="entry name" value="Acetyltransf_1"/>
    <property type="match status" value="1"/>
</dbReference>
<comment type="caution">
    <text evidence="4">The sequence shown here is derived from an EMBL/GenBank/DDBJ whole genome shotgun (WGS) entry which is preliminary data.</text>
</comment>
<dbReference type="CDD" id="cd04301">
    <property type="entry name" value="NAT_SF"/>
    <property type="match status" value="1"/>
</dbReference>
<dbReference type="RefSeq" id="WP_203900459.1">
    <property type="nucleotide sequence ID" value="NZ_BOPF01000013.1"/>
</dbReference>
<evidence type="ECO:0000259" key="3">
    <source>
        <dbReference type="PROSITE" id="PS51186"/>
    </source>
</evidence>
<dbReference type="InterPro" id="IPR050832">
    <property type="entry name" value="Bact_Acetyltransf"/>
</dbReference>
<dbReference type="GO" id="GO:0016747">
    <property type="term" value="F:acyltransferase activity, transferring groups other than amino-acyl groups"/>
    <property type="evidence" value="ECO:0007669"/>
    <property type="project" value="InterPro"/>
</dbReference>
<dbReference type="PROSITE" id="PS51186">
    <property type="entry name" value="GNAT"/>
    <property type="match status" value="1"/>
</dbReference>
<feature type="domain" description="N-acetyltransferase" evidence="3">
    <location>
        <begin position="1"/>
        <end position="146"/>
    </location>
</feature>
<protein>
    <recommendedName>
        <fullName evidence="3">N-acetyltransferase domain-containing protein</fullName>
    </recommendedName>
</protein>
<sequence length="146" mass="15562">MKIRAIAPGDAQRVAVLLTQLGYPTTAAEAAQRVAYFAQDGRSVLLGADDGGVLVGVASWTIYPTLEKPGGVARLSALVVDETRRNKGIGRALMNAGEEWARAGGAQKAEVTSSRHREAAHAFYQGLGYTDVCDRSARFIRELDAT</sequence>
<evidence type="ECO:0000313" key="4">
    <source>
        <dbReference type="EMBL" id="GIJ46929.1"/>
    </source>
</evidence>
<evidence type="ECO:0000256" key="2">
    <source>
        <dbReference type="ARBA" id="ARBA00023315"/>
    </source>
</evidence>
<dbReference type="InterPro" id="IPR000182">
    <property type="entry name" value="GNAT_dom"/>
</dbReference>
<evidence type="ECO:0000313" key="5">
    <source>
        <dbReference type="Proteomes" id="UP000619260"/>
    </source>
</evidence>